<dbReference type="GO" id="GO:0003677">
    <property type="term" value="F:DNA binding"/>
    <property type="evidence" value="ECO:0007669"/>
    <property type="project" value="UniProtKB-KW"/>
</dbReference>
<organism evidence="2 3">
    <name type="scientific">Paenibacillus polymyxa (strain SC2)</name>
    <name type="common">Bacillus polymyxa</name>
    <dbReference type="NCBI Taxonomy" id="886882"/>
    <lineage>
        <taxon>Bacteria</taxon>
        <taxon>Bacillati</taxon>
        <taxon>Bacillota</taxon>
        <taxon>Bacilli</taxon>
        <taxon>Bacillales</taxon>
        <taxon>Paenibacillaceae</taxon>
        <taxon>Paenibacillus</taxon>
    </lineage>
</organism>
<protein>
    <submittedName>
        <fullName evidence="2">Uncharacterized protein</fullName>
    </submittedName>
</protein>
<dbReference type="AlphaFoldDB" id="E3EKF6"/>
<dbReference type="Proteomes" id="UP000006868">
    <property type="component" value="Plasmid pSC2"/>
</dbReference>
<dbReference type="InterPro" id="IPR036388">
    <property type="entry name" value="WH-like_DNA-bd_sf"/>
</dbReference>
<accession>E3EKF6</accession>
<dbReference type="Pfam" id="PF13412">
    <property type="entry name" value="HTH_24"/>
    <property type="match status" value="1"/>
</dbReference>
<dbReference type="PATRIC" id="fig|886882.15.peg.5860"/>
<gene>
    <name evidence="2" type="ORF">PPSC2_27665</name>
</gene>
<dbReference type="InterPro" id="IPR036390">
    <property type="entry name" value="WH_DNA-bd_sf"/>
</dbReference>
<proteinExistence type="predicted"/>
<dbReference type="HOGENOM" id="CLU_1935978_0_0_9"/>
<name>E3EKF6_PAEPS</name>
<dbReference type="CDD" id="cd00090">
    <property type="entry name" value="HTH_ARSR"/>
    <property type="match status" value="1"/>
</dbReference>
<dbReference type="KEGG" id="ppm:PPSC2_27665"/>
<dbReference type="SUPFAM" id="SSF46785">
    <property type="entry name" value="Winged helix' DNA-binding domain"/>
    <property type="match status" value="1"/>
</dbReference>
<evidence type="ECO:0000256" key="1">
    <source>
        <dbReference type="ARBA" id="ARBA00023125"/>
    </source>
</evidence>
<reference evidence="2 3" key="1">
    <citation type="journal article" date="2011" name="J. Bacteriol.">
        <title>Complete genome sequence of Paenibacillus polymyxa SC2, a strain of plant growth-promoting Rhizobacterium with broad-spectrum antimicrobial activity.</title>
        <authorList>
            <person name="Ma M."/>
            <person name="Wang C."/>
            <person name="Ding Y."/>
            <person name="Li L."/>
            <person name="Shen D."/>
            <person name="Jiang X."/>
            <person name="Guan D."/>
            <person name="Cao F."/>
            <person name="Chen H."/>
            <person name="Feng R."/>
            <person name="Wang X."/>
            <person name="Ge Y."/>
            <person name="Yao L."/>
            <person name="Bing X."/>
            <person name="Yang X."/>
            <person name="Li J."/>
            <person name="Du B."/>
        </authorList>
    </citation>
    <scope>NUCLEOTIDE SEQUENCE [LARGE SCALE GENOMIC DNA]</scope>
    <source>
        <strain evidence="2 3">SC2</strain>
        <plasmid evidence="3">pSC2</plasmid>
    </source>
</reference>
<dbReference type="Gene3D" id="1.10.10.10">
    <property type="entry name" value="Winged helix-like DNA-binding domain superfamily/Winged helix DNA-binding domain"/>
    <property type="match status" value="1"/>
</dbReference>
<evidence type="ECO:0000313" key="3">
    <source>
        <dbReference type="Proteomes" id="UP000006868"/>
    </source>
</evidence>
<keyword evidence="2" id="KW-0614">Plasmid</keyword>
<dbReference type="InterPro" id="IPR011991">
    <property type="entry name" value="ArsR-like_HTH"/>
</dbReference>
<dbReference type="RefSeq" id="WP_013385897.1">
    <property type="nucleotide sequence ID" value="NC_014628.2"/>
</dbReference>
<evidence type="ECO:0000313" key="2">
    <source>
        <dbReference type="EMBL" id="ADO59483.1"/>
    </source>
</evidence>
<keyword evidence="1" id="KW-0238">DNA-binding</keyword>
<dbReference type="EMBL" id="CP002214">
    <property type="protein sequence ID" value="ADO59483.1"/>
    <property type="molecule type" value="Genomic_DNA"/>
</dbReference>
<sequence>MNDFIKSAKQMMETDLELIEILKEYKNELGITPISQTLLSKKLRISQSNVSYRLRRLIKYGAIEKIRPGQYRIISEDVKHTPYGLVFQLIAFLENHVDSYRDLTAQSEALGVKLSDIQQAWGFINNSFKS</sequence>
<geneLocation type="plasmid" evidence="2 3">
    <name>pSC2</name>
</geneLocation>